<dbReference type="SMART" id="SM00356">
    <property type="entry name" value="ZnF_C3H1"/>
    <property type="match status" value="2"/>
</dbReference>
<dbReference type="InterPro" id="IPR000571">
    <property type="entry name" value="Znf_CCCH"/>
</dbReference>
<gene>
    <name evidence="7" type="ORF">FA09DRAFT_329569</name>
</gene>
<reference evidence="7 8" key="1">
    <citation type="journal article" date="2018" name="Mol. Biol. Evol.">
        <title>Broad Genomic Sampling Reveals a Smut Pathogenic Ancestry of the Fungal Clade Ustilaginomycotina.</title>
        <authorList>
            <person name="Kijpornyongpan T."/>
            <person name="Mondo S.J."/>
            <person name="Barry K."/>
            <person name="Sandor L."/>
            <person name="Lee J."/>
            <person name="Lipzen A."/>
            <person name="Pangilinan J."/>
            <person name="LaButti K."/>
            <person name="Hainaut M."/>
            <person name="Henrissat B."/>
            <person name="Grigoriev I.V."/>
            <person name="Spatafora J.W."/>
            <person name="Aime M.C."/>
        </authorList>
    </citation>
    <scope>NUCLEOTIDE SEQUENCE [LARGE SCALE GENOMIC DNA]</scope>
    <source>
        <strain evidence="7 8">MCA 4186</strain>
    </source>
</reference>
<dbReference type="RefSeq" id="XP_025598795.1">
    <property type="nucleotide sequence ID" value="XM_025742232.1"/>
</dbReference>
<keyword evidence="8" id="KW-1185">Reference proteome</keyword>
<dbReference type="GeneID" id="37269776"/>
<feature type="zinc finger region" description="C3H1-type" evidence="4">
    <location>
        <begin position="92"/>
        <end position="120"/>
    </location>
</feature>
<feature type="compositionally biased region" description="Acidic residues" evidence="5">
    <location>
        <begin position="300"/>
        <end position="313"/>
    </location>
</feature>
<dbReference type="InterPro" id="IPR032378">
    <property type="entry name" value="ZC3H15/TMA46_C"/>
</dbReference>
<dbReference type="Proteomes" id="UP000245946">
    <property type="component" value="Unassembled WGS sequence"/>
</dbReference>
<organism evidence="7 8">
    <name type="scientific">Tilletiopsis washingtonensis</name>
    <dbReference type="NCBI Taxonomy" id="58919"/>
    <lineage>
        <taxon>Eukaryota</taxon>
        <taxon>Fungi</taxon>
        <taxon>Dikarya</taxon>
        <taxon>Basidiomycota</taxon>
        <taxon>Ustilaginomycotina</taxon>
        <taxon>Exobasidiomycetes</taxon>
        <taxon>Entylomatales</taxon>
        <taxon>Entylomatales incertae sedis</taxon>
        <taxon>Tilletiopsis</taxon>
    </lineage>
</organism>
<dbReference type="OrthoDB" id="278280at2759"/>
<feature type="compositionally biased region" description="Acidic residues" evidence="5">
    <location>
        <begin position="327"/>
        <end position="341"/>
    </location>
</feature>
<evidence type="ECO:0000256" key="3">
    <source>
        <dbReference type="ARBA" id="ARBA00022833"/>
    </source>
</evidence>
<evidence type="ECO:0000256" key="1">
    <source>
        <dbReference type="ARBA" id="ARBA00022723"/>
    </source>
</evidence>
<keyword evidence="1 4" id="KW-0479">Metal-binding</keyword>
<feature type="compositionally biased region" description="Low complexity" evidence="5">
    <location>
        <begin position="274"/>
        <end position="286"/>
    </location>
</feature>
<evidence type="ECO:0000313" key="8">
    <source>
        <dbReference type="Proteomes" id="UP000245946"/>
    </source>
</evidence>
<dbReference type="STRING" id="58919.A0A316ZB41"/>
<dbReference type="Gene3D" id="4.10.1000.10">
    <property type="entry name" value="Zinc finger, CCCH-type"/>
    <property type="match status" value="1"/>
</dbReference>
<feature type="compositionally biased region" description="Low complexity" evidence="5">
    <location>
        <begin position="31"/>
        <end position="54"/>
    </location>
</feature>
<dbReference type="GO" id="GO:0005829">
    <property type="term" value="C:cytosol"/>
    <property type="evidence" value="ECO:0007669"/>
    <property type="project" value="TreeGrafter"/>
</dbReference>
<dbReference type="GO" id="GO:0002181">
    <property type="term" value="P:cytoplasmic translation"/>
    <property type="evidence" value="ECO:0007669"/>
    <property type="project" value="TreeGrafter"/>
</dbReference>
<feature type="zinc finger region" description="C3H1-type" evidence="4">
    <location>
        <begin position="170"/>
        <end position="208"/>
    </location>
</feature>
<dbReference type="GO" id="GO:0003729">
    <property type="term" value="F:mRNA binding"/>
    <property type="evidence" value="ECO:0007669"/>
    <property type="project" value="TreeGrafter"/>
</dbReference>
<keyword evidence="3 4" id="KW-0862">Zinc</keyword>
<proteinExistence type="predicted"/>
<evidence type="ECO:0000256" key="4">
    <source>
        <dbReference type="PROSITE-ProRule" id="PRU00723"/>
    </source>
</evidence>
<accession>A0A316ZB41</accession>
<name>A0A316ZB41_9BASI</name>
<feature type="domain" description="C3H1-type" evidence="6">
    <location>
        <begin position="170"/>
        <end position="208"/>
    </location>
</feature>
<evidence type="ECO:0000259" key="6">
    <source>
        <dbReference type="PROSITE" id="PS50103"/>
    </source>
</evidence>
<feature type="compositionally biased region" description="Basic and acidic residues" evidence="5">
    <location>
        <begin position="358"/>
        <end position="368"/>
    </location>
</feature>
<dbReference type="GO" id="GO:0008270">
    <property type="term" value="F:zinc ion binding"/>
    <property type="evidence" value="ECO:0007669"/>
    <property type="project" value="UniProtKB-KW"/>
</dbReference>
<feature type="domain" description="C3H1-type" evidence="6">
    <location>
        <begin position="92"/>
        <end position="120"/>
    </location>
</feature>
<keyword evidence="2 4" id="KW-0863">Zinc-finger</keyword>
<evidence type="ECO:0000313" key="7">
    <source>
        <dbReference type="EMBL" id="PWN98516.1"/>
    </source>
</evidence>
<feature type="compositionally biased region" description="Basic and acidic residues" evidence="5">
    <location>
        <begin position="1"/>
        <end position="22"/>
    </location>
</feature>
<protein>
    <recommendedName>
        <fullName evidence="6">C3H1-type domain-containing protein</fullName>
    </recommendedName>
</protein>
<dbReference type="EMBL" id="KZ819291">
    <property type="protein sequence ID" value="PWN98516.1"/>
    <property type="molecule type" value="Genomic_DNA"/>
</dbReference>
<evidence type="ECO:0000256" key="5">
    <source>
        <dbReference type="SAM" id="MobiDB-lite"/>
    </source>
</evidence>
<dbReference type="PANTHER" id="PTHR12681">
    <property type="entry name" value="ZINC FINGER-CONTAINING PROTEIN P48ZNF"/>
    <property type="match status" value="1"/>
</dbReference>
<dbReference type="PANTHER" id="PTHR12681:SF0">
    <property type="entry name" value="ZINC FINGER CCCH DOMAIN-CONTAINING PROTEIN 15"/>
    <property type="match status" value="1"/>
</dbReference>
<feature type="region of interest" description="Disordered" evidence="5">
    <location>
        <begin position="1"/>
        <end position="75"/>
    </location>
</feature>
<dbReference type="Gene3D" id="6.20.400.10">
    <property type="match status" value="1"/>
</dbReference>
<feature type="region of interest" description="Disordered" evidence="5">
    <location>
        <begin position="260"/>
        <end position="396"/>
    </location>
</feature>
<sequence>MPPKKADKKQNAPKKVVEDKTFGMKNKKGAKAQQQVKIIQQQQSQAGKTPAEMLAAKKREEEKKAKLEAEKQRKKDMEDVLIIQPKVPFGVDPKTITCEFWKAGKCEKSAARCKFAHTNDASRKVEKKDLYTDMREGEGGEEDKKTDTMDKWDQAKLDRVVLSKHGNTKSTTDKVCKFFLQAVEEGKYGWFWVCPNGGDDCFYKHRLPPGFVLKSQKREREEAEKALEISLEEFLETARHKLGSNLTPVTAETFAEWKRKRMDKKEAEEEAMANKKATQAAANKMAGLSGREMFTLNPDFYDDGDDGGDEEFELAGYMKDYNQERQSDDEDSAGESDDDEEGTARGGSTNGDAASQHAAKEPMQDARARVAGLSINGDEGEEEGRRKNGATASVSS</sequence>
<feature type="compositionally biased region" description="Basic and acidic residues" evidence="5">
    <location>
        <begin position="55"/>
        <end position="75"/>
    </location>
</feature>
<dbReference type="Pfam" id="PF16543">
    <property type="entry name" value="DFRP_C"/>
    <property type="match status" value="1"/>
</dbReference>
<evidence type="ECO:0000256" key="2">
    <source>
        <dbReference type="ARBA" id="ARBA00022771"/>
    </source>
</evidence>
<dbReference type="AlphaFoldDB" id="A0A316ZB41"/>
<dbReference type="PROSITE" id="PS50103">
    <property type="entry name" value="ZF_C3H1"/>
    <property type="match status" value="2"/>
</dbReference>